<evidence type="ECO:0000256" key="1">
    <source>
        <dbReference type="ARBA" id="ARBA00006018"/>
    </source>
</evidence>
<protein>
    <recommendedName>
        <fullName evidence="4">HypC/HybG/HupF family hydrogenase formation chaperone</fullName>
    </recommendedName>
</protein>
<dbReference type="EMBL" id="PEUE01000027">
    <property type="protein sequence ID" value="PIV38639.1"/>
    <property type="molecule type" value="Genomic_DNA"/>
</dbReference>
<evidence type="ECO:0008006" key="4">
    <source>
        <dbReference type="Google" id="ProtNLM"/>
    </source>
</evidence>
<evidence type="ECO:0000313" key="3">
    <source>
        <dbReference type="Proteomes" id="UP000229247"/>
    </source>
</evidence>
<gene>
    <name evidence="2" type="ORF">COS30_01010</name>
</gene>
<proteinExistence type="inferred from homology"/>
<evidence type="ECO:0000313" key="2">
    <source>
        <dbReference type="EMBL" id="PIV38639.1"/>
    </source>
</evidence>
<organism evidence="2 3">
    <name type="scientific">Candidatus Portnoybacteria bacterium CG02_land_8_20_14_3_00_45_8</name>
    <dbReference type="NCBI Taxonomy" id="1974807"/>
    <lineage>
        <taxon>Bacteria</taxon>
        <taxon>Candidatus Portnoyibacteriota</taxon>
    </lineage>
</organism>
<dbReference type="Proteomes" id="UP000229247">
    <property type="component" value="Unassembled WGS sequence"/>
</dbReference>
<accession>A0A2M7D6I0</accession>
<dbReference type="InterPro" id="IPR001109">
    <property type="entry name" value="Hydrogenase_HupF/HypC"/>
</dbReference>
<dbReference type="Pfam" id="PF01455">
    <property type="entry name" value="HupF_HypC"/>
    <property type="match status" value="1"/>
</dbReference>
<reference evidence="3" key="1">
    <citation type="submission" date="2017-09" db="EMBL/GenBank/DDBJ databases">
        <title>Depth-based differentiation of microbial function through sediment-hosted aquifers and enrichment of novel symbionts in the deep terrestrial subsurface.</title>
        <authorList>
            <person name="Probst A.J."/>
            <person name="Ladd B."/>
            <person name="Jarett J.K."/>
            <person name="Geller-Mcgrath D.E."/>
            <person name="Sieber C.M.K."/>
            <person name="Emerson J.B."/>
            <person name="Anantharaman K."/>
            <person name="Thomas B.C."/>
            <person name="Malmstrom R."/>
            <person name="Stieglmeier M."/>
            <person name="Klingl A."/>
            <person name="Woyke T."/>
            <person name="Ryan C.M."/>
            <person name="Banfield J.F."/>
        </authorList>
    </citation>
    <scope>NUCLEOTIDE SEQUENCE [LARGE SCALE GENOMIC DNA]</scope>
</reference>
<comment type="similarity">
    <text evidence="1">Belongs to the HupF/HypC family.</text>
</comment>
<dbReference type="AlphaFoldDB" id="A0A2M7D6I0"/>
<name>A0A2M7D6I0_9BACT</name>
<comment type="caution">
    <text evidence="2">The sequence shown here is derived from an EMBL/GenBank/DDBJ whole genome shotgun (WGS) entry which is preliminary data.</text>
</comment>
<dbReference type="SUPFAM" id="SSF159127">
    <property type="entry name" value="HupF/HypC-like"/>
    <property type="match status" value="1"/>
</dbReference>
<dbReference type="Gene3D" id="2.30.30.140">
    <property type="match status" value="1"/>
</dbReference>
<sequence>MCLTIPKQIIAIKNDLIKVRSGKKIESVGSLVKVKKGDWVLTQNSIIIRKITPKQARDINQIILTS</sequence>